<feature type="domain" description="Cation efflux protein transmembrane" evidence="8">
    <location>
        <begin position="29"/>
        <end position="78"/>
    </location>
</feature>
<keyword evidence="3 7" id="KW-0812">Transmembrane</keyword>
<organism evidence="11">
    <name type="scientific">Nippostrongylus brasiliensis</name>
    <name type="common">Rat hookworm</name>
    <dbReference type="NCBI Taxonomy" id="27835"/>
    <lineage>
        <taxon>Eukaryota</taxon>
        <taxon>Metazoa</taxon>
        <taxon>Ecdysozoa</taxon>
        <taxon>Nematoda</taxon>
        <taxon>Chromadorea</taxon>
        <taxon>Rhabditida</taxon>
        <taxon>Rhabditina</taxon>
        <taxon>Rhabditomorpha</taxon>
        <taxon>Strongyloidea</taxon>
        <taxon>Heligmosomidae</taxon>
        <taxon>Nippostrongylus</taxon>
    </lineage>
</organism>
<evidence type="ECO:0000256" key="7">
    <source>
        <dbReference type="SAM" id="Phobius"/>
    </source>
</evidence>
<keyword evidence="10" id="KW-1185">Reference proteome</keyword>
<feature type="transmembrane region" description="Helical" evidence="7">
    <location>
        <begin position="175"/>
        <end position="197"/>
    </location>
</feature>
<feature type="transmembrane region" description="Helical" evidence="7">
    <location>
        <begin position="29"/>
        <end position="49"/>
    </location>
</feature>
<dbReference type="GO" id="GO:0005385">
    <property type="term" value="F:zinc ion transmembrane transporter activity"/>
    <property type="evidence" value="ECO:0007669"/>
    <property type="project" value="TreeGrafter"/>
</dbReference>
<gene>
    <name evidence="9" type="ORF">NBR_LOCUS452</name>
</gene>
<dbReference type="Gene3D" id="1.20.1510.10">
    <property type="entry name" value="Cation efflux protein transmembrane domain"/>
    <property type="match status" value="1"/>
</dbReference>
<dbReference type="EMBL" id="UYSL01000193">
    <property type="protein sequence ID" value="VDL63088.1"/>
    <property type="molecule type" value="Genomic_DNA"/>
</dbReference>
<evidence type="ECO:0000313" key="9">
    <source>
        <dbReference type="EMBL" id="VDL63088.1"/>
    </source>
</evidence>
<evidence type="ECO:0000256" key="6">
    <source>
        <dbReference type="ARBA" id="ARBA00023136"/>
    </source>
</evidence>
<dbReference type="PANTHER" id="PTHR45820">
    <property type="entry name" value="FI23527P1"/>
    <property type="match status" value="1"/>
</dbReference>
<comment type="subcellular location">
    <subcellularLocation>
        <location evidence="1">Membrane</location>
        <topology evidence="1">Multi-pass membrane protein</topology>
    </subcellularLocation>
</comment>
<keyword evidence="6 7" id="KW-0472">Membrane</keyword>
<dbReference type="Proteomes" id="UP000271162">
    <property type="component" value="Unassembled WGS sequence"/>
</dbReference>
<dbReference type="InterPro" id="IPR027469">
    <property type="entry name" value="Cation_efflux_TMD_sf"/>
</dbReference>
<dbReference type="InterPro" id="IPR058533">
    <property type="entry name" value="Cation_efflux_TM"/>
</dbReference>
<evidence type="ECO:0000256" key="2">
    <source>
        <dbReference type="ARBA" id="ARBA00008873"/>
    </source>
</evidence>
<dbReference type="STRING" id="27835.A0A0N4XD73"/>
<reference evidence="9 10" key="2">
    <citation type="submission" date="2018-11" db="EMBL/GenBank/DDBJ databases">
        <authorList>
            <consortium name="Pathogen Informatics"/>
        </authorList>
    </citation>
    <scope>NUCLEOTIDE SEQUENCE [LARGE SCALE GENOMIC DNA]</scope>
</reference>
<dbReference type="GO" id="GO:0006882">
    <property type="term" value="P:intracellular zinc ion homeostasis"/>
    <property type="evidence" value="ECO:0007669"/>
    <property type="project" value="TreeGrafter"/>
</dbReference>
<proteinExistence type="inferred from homology"/>
<dbReference type="WBParaSite" id="NBR_0000045101-mRNA-1">
    <property type="protein sequence ID" value="NBR_0000045101-mRNA-1"/>
    <property type="gene ID" value="NBR_0000045101"/>
</dbReference>
<dbReference type="GO" id="GO:0010312">
    <property type="term" value="P:detoxification of zinc ion"/>
    <property type="evidence" value="ECO:0007669"/>
    <property type="project" value="TreeGrafter"/>
</dbReference>
<dbReference type="SUPFAM" id="SSF161111">
    <property type="entry name" value="Cation efflux protein transmembrane domain-like"/>
    <property type="match status" value="1"/>
</dbReference>
<evidence type="ECO:0000313" key="11">
    <source>
        <dbReference type="WBParaSite" id="NBR_0000045101-mRNA-1"/>
    </source>
</evidence>
<evidence type="ECO:0000256" key="4">
    <source>
        <dbReference type="ARBA" id="ARBA00022833"/>
    </source>
</evidence>
<evidence type="ECO:0000256" key="3">
    <source>
        <dbReference type="ARBA" id="ARBA00022692"/>
    </source>
</evidence>
<protein>
    <submittedName>
        <fullName evidence="11">Cation diffusion facilitator family protein 1 (inferred by orthology to a C. elegans protein)</fullName>
    </submittedName>
</protein>
<evidence type="ECO:0000259" key="8">
    <source>
        <dbReference type="Pfam" id="PF01545"/>
    </source>
</evidence>
<evidence type="ECO:0000256" key="5">
    <source>
        <dbReference type="ARBA" id="ARBA00022989"/>
    </source>
</evidence>
<keyword evidence="4" id="KW-0862">Zinc</keyword>
<dbReference type="GO" id="GO:0016020">
    <property type="term" value="C:membrane"/>
    <property type="evidence" value="ECO:0007669"/>
    <property type="project" value="UniProtKB-SubCell"/>
</dbReference>
<evidence type="ECO:0000256" key="1">
    <source>
        <dbReference type="ARBA" id="ARBA00004141"/>
    </source>
</evidence>
<evidence type="ECO:0000313" key="10">
    <source>
        <dbReference type="Proteomes" id="UP000271162"/>
    </source>
</evidence>
<name>A0A0N4XD73_NIPBR</name>
<feature type="transmembrane region" description="Helical" evidence="7">
    <location>
        <begin position="69"/>
        <end position="91"/>
    </location>
</feature>
<keyword evidence="5 7" id="KW-1133">Transmembrane helix</keyword>
<dbReference type="AlphaFoldDB" id="A0A0N4XD73"/>
<sequence>MSQIETHSECGAEADSKANDVFSQNSKKVLVMISITFLFFFVELVVGFMNRSIALLADSYHMLSDVMALVIAFVCLRVLIVGCIGLLINIVGIGMFHSGHGHSHGGGGHSHGEKAGKQKEQKDACAEGTEKMLYAPNDDDYEELDSDSNAAPVNRPVRSRSRVGQECSHNVRQSILISSFTLISSEVFICNFVYLIVLQVL</sequence>
<comment type="similarity">
    <text evidence="2">Belongs to the cation diffusion facilitator (CDF) transporter (TC 2.A.4) family. SLC30A subfamily.</text>
</comment>
<dbReference type="PANTHER" id="PTHR45820:SF4">
    <property type="entry name" value="ZINC TRANSPORTER 63C, ISOFORM F"/>
    <property type="match status" value="1"/>
</dbReference>
<reference evidence="11" key="1">
    <citation type="submission" date="2017-02" db="UniProtKB">
        <authorList>
            <consortium name="WormBaseParasite"/>
        </authorList>
    </citation>
    <scope>IDENTIFICATION</scope>
</reference>
<dbReference type="Pfam" id="PF01545">
    <property type="entry name" value="Cation_efflux"/>
    <property type="match status" value="1"/>
</dbReference>
<accession>A0A0N4XD73</accession>